<evidence type="ECO:0000256" key="3">
    <source>
        <dbReference type="ARBA" id="ARBA00023015"/>
    </source>
</evidence>
<dbReference type="Proteomes" id="UP000588068">
    <property type="component" value="Unassembled WGS sequence"/>
</dbReference>
<dbReference type="PROSITE" id="PS00675">
    <property type="entry name" value="SIGMA54_INTERACT_1"/>
    <property type="match status" value="1"/>
</dbReference>
<dbReference type="Gene3D" id="3.40.50.2300">
    <property type="match status" value="1"/>
</dbReference>
<dbReference type="Pfam" id="PF25601">
    <property type="entry name" value="AAA_lid_14"/>
    <property type="match status" value="1"/>
</dbReference>
<feature type="domain" description="Response regulatory" evidence="8">
    <location>
        <begin position="7"/>
        <end position="124"/>
    </location>
</feature>
<dbReference type="PANTHER" id="PTHR32071">
    <property type="entry name" value="TRANSCRIPTIONAL REGULATORY PROTEIN"/>
    <property type="match status" value="1"/>
</dbReference>
<dbReference type="GO" id="GO:0006355">
    <property type="term" value="P:regulation of DNA-templated transcription"/>
    <property type="evidence" value="ECO:0007669"/>
    <property type="project" value="InterPro"/>
</dbReference>
<keyword evidence="6" id="KW-0597">Phosphoprotein</keyword>
<evidence type="ECO:0000256" key="2">
    <source>
        <dbReference type="ARBA" id="ARBA00022840"/>
    </source>
</evidence>
<keyword evidence="3" id="KW-0805">Transcription regulation</keyword>
<dbReference type="InterPro" id="IPR058031">
    <property type="entry name" value="AAA_lid_NorR"/>
</dbReference>
<dbReference type="Pfam" id="PF00072">
    <property type="entry name" value="Response_reg"/>
    <property type="match status" value="1"/>
</dbReference>
<dbReference type="InterPro" id="IPR002078">
    <property type="entry name" value="Sigma_54_int"/>
</dbReference>
<dbReference type="GO" id="GO:0000160">
    <property type="term" value="P:phosphorelay signal transduction system"/>
    <property type="evidence" value="ECO:0007669"/>
    <property type="project" value="InterPro"/>
</dbReference>
<dbReference type="RefSeq" id="WP_184329413.1">
    <property type="nucleotide sequence ID" value="NZ_JACHHZ010000001.1"/>
</dbReference>
<dbReference type="PROSITE" id="PS00688">
    <property type="entry name" value="SIGMA54_INTERACT_3"/>
    <property type="match status" value="1"/>
</dbReference>
<keyword evidence="4" id="KW-0238">DNA-binding</keyword>
<dbReference type="SMART" id="SM00448">
    <property type="entry name" value="REC"/>
    <property type="match status" value="1"/>
</dbReference>
<dbReference type="InterPro" id="IPR025943">
    <property type="entry name" value="Sigma_54_int_dom_ATP-bd_2"/>
</dbReference>
<dbReference type="InterPro" id="IPR014264">
    <property type="entry name" value="PEP-CTERM_resp_reg"/>
</dbReference>
<dbReference type="PANTHER" id="PTHR32071:SF113">
    <property type="entry name" value="ALGINATE BIOSYNTHESIS TRANSCRIPTIONAL REGULATORY PROTEIN ALGB"/>
    <property type="match status" value="1"/>
</dbReference>
<dbReference type="InterPro" id="IPR025662">
    <property type="entry name" value="Sigma_54_int_dom_ATP-bd_1"/>
</dbReference>
<evidence type="ECO:0000256" key="4">
    <source>
        <dbReference type="ARBA" id="ARBA00023125"/>
    </source>
</evidence>
<name>A0A841HGD3_9GAMM</name>
<feature type="domain" description="Sigma-54 factor interaction" evidence="7">
    <location>
        <begin position="148"/>
        <end position="377"/>
    </location>
</feature>
<evidence type="ECO:0000256" key="6">
    <source>
        <dbReference type="PROSITE-ProRule" id="PRU00169"/>
    </source>
</evidence>
<dbReference type="InterPro" id="IPR001789">
    <property type="entry name" value="Sig_transdc_resp-reg_receiver"/>
</dbReference>
<evidence type="ECO:0000313" key="9">
    <source>
        <dbReference type="EMBL" id="MBB6091624.1"/>
    </source>
</evidence>
<dbReference type="NCBIfam" id="TIGR02915">
    <property type="entry name" value="PEP_resp_reg"/>
    <property type="match status" value="1"/>
</dbReference>
<dbReference type="InterPro" id="IPR025944">
    <property type="entry name" value="Sigma_54_int_dom_CS"/>
</dbReference>
<dbReference type="Gene3D" id="3.40.50.300">
    <property type="entry name" value="P-loop containing nucleotide triphosphate hydrolases"/>
    <property type="match status" value="1"/>
</dbReference>
<dbReference type="CDD" id="cd00009">
    <property type="entry name" value="AAA"/>
    <property type="match status" value="1"/>
</dbReference>
<dbReference type="InterPro" id="IPR009057">
    <property type="entry name" value="Homeodomain-like_sf"/>
</dbReference>
<protein>
    <submittedName>
        <fullName evidence="9">Two-component system NtrC family response regulator</fullName>
    </submittedName>
</protein>
<dbReference type="InterPro" id="IPR011006">
    <property type="entry name" value="CheY-like_superfamily"/>
</dbReference>
<dbReference type="InterPro" id="IPR027417">
    <property type="entry name" value="P-loop_NTPase"/>
</dbReference>
<keyword evidence="5" id="KW-0804">Transcription</keyword>
<reference evidence="9 10" key="1">
    <citation type="submission" date="2020-08" db="EMBL/GenBank/DDBJ databases">
        <title>Genomic Encyclopedia of Type Strains, Phase IV (KMG-IV): sequencing the most valuable type-strain genomes for metagenomic binning, comparative biology and taxonomic classification.</title>
        <authorList>
            <person name="Goeker M."/>
        </authorList>
    </citation>
    <scope>NUCLEOTIDE SEQUENCE [LARGE SCALE GENOMIC DNA]</scope>
    <source>
        <strain evidence="9 10">DSM 26723</strain>
    </source>
</reference>
<dbReference type="FunFam" id="3.40.50.300:FF:000006">
    <property type="entry name" value="DNA-binding transcriptional regulator NtrC"/>
    <property type="match status" value="1"/>
</dbReference>
<dbReference type="Gene3D" id="1.10.10.60">
    <property type="entry name" value="Homeodomain-like"/>
    <property type="match status" value="1"/>
</dbReference>
<dbReference type="PROSITE" id="PS50045">
    <property type="entry name" value="SIGMA54_INTERACT_4"/>
    <property type="match status" value="1"/>
</dbReference>
<organism evidence="9 10">
    <name type="scientific">Povalibacter uvarum</name>
    <dbReference type="NCBI Taxonomy" id="732238"/>
    <lineage>
        <taxon>Bacteria</taxon>
        <taxon>Pseudomonadati</taxon>
        <taxon>Pseudomonadota</taxon>
        <taxon>Gammaproteobacteria</taxon>
        <taxon>Steroidobacterales</taxon>
        <taxon>Steroidobacteraceae</taxon>
        <taxon>Povalibacter</taxon>
    </lineage>
</organism>
<evidence type="ECO:0000256" key="1">
    <source>
        <dbReference type="ARBA" id="ARBA00022741"/>
    </source>
</evidence>
<evidence type="ECO:0000313" key="10">
    <source>
        <dbReference type="Proteomes" id="UP000588068"/>
    </source>
</evidence>
<dbReference type="Gene3D" id="1.10.8.60">
    <property type="match status" value="1"/>
</dbReference>
<dbReference type="InterPro" id="IPR003593">
    <property type="entry name" value="AAA+_ATPase"/>
</dbReference>
<dbReference type="SMART" id="SM00382">
    <property type="entry name" value="AAA"/>
    <property type="match status" value="1"/>
</dbReference>
<keyword evidence="1" id="KW-0547">Nucleotide-binding</keyword>
<comment type="caution">
    <text evidence="9">The sequence shown here is derived from an EMBL/GenBank/DDBJ whole genome shotgun (WGS) entry which is preliminary data.</text>
</comment>
<dbReference type="InterPro" id="IPR002197">
    <property type="entry name" value="HTH_Fis"/>
</dbReference>
<proteinExistence type="predicted"/>
<accession>A0A841HGD3</accession>
<dbReference type="SUPFAM" id="SSF52172">
    <property type="entry name" value="CheY-like"/>
    <property type="match status" value="1"/>
</dbReference>
<dbReference type="EMBL" id="JACHHZ010000001">
    <property type="protein sequence ID" value="MBB6091624.1"/>
    <property type="molecule type" value="Genomic_DNA"/>
</dbReference>
<dbReference type="PROSITE" id="PS50110">
    <property type="entry name" value="RESPONSE_REGULATORY"/>
    <property type="match status" value="1"/>
</dbReference>
<dbReference type="PROSITE" id="PS00676">
    <property type="entry name" value="SIGMA54_INTERACT_2"/>
    <property type="match status" value="1"/>
</dbReference>
<sequence length="453" mass="50150">MNDAKPKLLIVEDDAGLQRQLKWCFDDHEVFMAATRAEAMVMLRRFEPPVVLQDLGLPPDAEGVSEGMATLKETLSIAPQTKVIVVTGNHDRDNAVRAVSLGAYDFYQKPVDTDVLRLIVSRAFNMHALEEQNRQLREAQYNSPFEGLIATDEAMLKVCRMIEKVAPTDVSVLILGESGTGKELLARAVHTQSNRREGRFVAINCAAIPEQLLESELFGHEKGAFTGAVKQTIGKVELADGGTLFLDEIGDMPLALQAKLLRFLQNRVIERVGGRQEIPVNVRVVCATNKDLQAQINLQQFRQDLYFRVGEVTVNVPPLRDRPGGTTVLAHALLRKFGGAHGRPKRGFTDEAVAALEAYEWPGNVRELENKVKTAMIMAEGSLITAEDLGLRESVDGTLLFNLKEVRTRAERQAIRQALSITDGNISKTAELIGVSRPTLYDLMEKYGIRAPQ</sequence>
<dbReference type="GO" id="GO:0005524">
    <property type="term" value="F:ATP binding"/>
    <property type="evidence" value="ECO:0007669"/>
    <property type="project" value="UniProtKB-KW"/>
</dbReference>
<dbReference type="GO" id="GO:0043565">
    <property type="term" value="F:sequence-specific DNA binding"/>
    <property type="evidence" value="ECO:0007669"/>
    <property type="project" value="InterPro"/>
</dbReference>
<evidence type="ECO:0000259" key="7">
    <source>
        <dbReference type="PROSITE" id="PS50045"/>
    </source>
</evidence>
<dbReference type="Pfam" id="PF00158">
    <property type="entry name" value="Sigma54_activat"/>
    <property type="match status" value="1"/>
</dbReference>
<dbReference type="PRINTS" id="PR01590">
    <property type="entry name" value="HTHFIS"/>
</dbReference>
<gene>
    <name evidence="9" type="ORF">HNQ60_000470</name>
</gene>
<evidence type="ECO:0000259" key="8">
    <source>
        <dbReference type="PROSITE" id="PS50110"/>
    </source>
</evidence>
<keyword evidence="10" id="KW-1185">Reference proteome</keyword>
<keyword evidence="2" id="KW-0067">ATP-binding</keyword>
<dbReference type="AlphaFoldDB" id="A0A841HGD3"/>
<dbReference type="SUPFAM" id="SSF52540">
    <property type="entry name" value="P-loop containing nucleoside triphosphate hydrolases"/>
    <property type="match status" value="1"/>
</dbReference>
<dbReference type="SUPFAM" id="SSF46689">
    <property type="entry name" value="Homeodomain-like"/>
    <property type="match status" value="1"/>
</dbReference>
<evidence type="ECO:0000256" key="5">
    <source>
        <dbReference type="ARBA" id="ARBA00023163"/>
    </source>
</evidence>
<feature type="modified residue" description="4-aspartylphosphate" evidence="6">
    <location>
        <position position="54"/>
    </location>
</feature>
<dbReference type="Pfam" id="PF02954">
    <property type="entry name" value="HTH_8"/>
    <property type="match status" value="1"/>
</dbReference>